<comment type="cofactor">
    <cofactor evidence="7">
        <name>a divalent metal cation</name>
        <dbReference type="ChEBI" id="CHEBI:60240"/>
    </cofactor>
    <text evidence="7">Binds 1 divalent metal cation per subunit.</text>
</comment>
<protein>
    <submittedName>
        <fullName evidence="9">N-acetylglucosamine-6-phosphate deacetylase</fullName>
        <ecNumber evidence="9">3.5.1.25</ecNumber>
    </submittedName>
</protein>
<dbReference type="EC" id="3.5.1.25" evidence="9"/>
<dbReference type="Gene3D" id="2.30.40.10">
    <property type="entry name" value="Urease, subunit C, domain 1"/>
    <property type="match status" value="1"/>
</dbReference>
<feature type="binding site" evidence="7">
    <location>
        <position position="215"/>
    </location>
    <ligand>
        <name>Zn(2+)</name>
        <dbReference type="ChEBI" id="CHEBI:29105"/>
    </ligand>
</feature>
<dbReference type="GO" id="GO:0046872">
    <property type="term" value="F:metal ion binding"/>
    <property type="evidence" value="ECO:0007669"/>
    <property type="project" value="UniProtKB-KW"/>
</dbReference>
<reference evidence="9" key="2">
    <citation type="journal article" date="2021" name="PeerJ">
        <title>Extensive microbial diversity within the chicken gut microbiome revealed by metagenomics and culture.</title>
        <authorList>
            <person name="Gilroy R."/>
            <person name="Ravi A."/>
            <person name="Getino M."/>
            <person name="Pursley I."/>
            <person name="Horton D.L."/>
            <person name="Alikhan N.F."/>
            <person name="Baker D."/>
            <person name="Gharbi K."/>
            <person name="Hall N."/>
            <person name="Watson M."/>
            <person name="Adriaenssens E.M."/>
            <person name="Foster-Nyarko E."/>
            <person name="Jarju S."/>
            <person name="Secka A."/>
            <person name="Antonio M."/>
            <person name="Oren A."/>
            <person name="Chaudhuri R.R."/>
            <person name="La Ragione R."/>
            <person name="Hildebrand F."/>
            <person name="Pallen M.J."/>
        </authorList>
    </citation>
    <scope>NUCLEOTIDE SEQUENCE</scope>
    <source>
        <strain evidence="9">ChiHjej10B9-9673</strain>
    </source>
</reference>
<comment type="caution">
    <text evidence="9">The sequence shown here is derived from an EMBL/GenBank/DDBJ whole genome shotgun (WGS) entry which is preliminary data.</text>
</comment>
<evidence type="ECO:0000259" key="8">
    <source>
        <dbReference type="Pfam" id="PF01979"/>
    </source>
</evidence>
<proteinExistence type="inferred from homology"/>
<evidence type="ECO:0000313" key="10">
    <source>
        <dbReference type="Proteomes" id="UP000824001"/>
    </source>
</evidence>
<dbReference type="CDD" id="cd00854">
    <property type="entry name" value="NagA"/>
    <property type="match status" value="1"/>
</dbReference>
<dbReference type="GO" id="GO:0006046">
    <property type="term" value="P:N-acetylglucosamine catabolic process"/>
    <property type="evidence" value="ECO:0007669"/>
    <property type="project" value="TreeGrafter"/>
</dbReference>
<dbReference type="AlphaFoldDB" id="A0A9D1FCD2"/>
<feature type="domain" description="Amidohydrolase-related" evidence="8">
    <location>
        <begin position="51"/>
        <end position="371"/>
    </location>
</feature>
<dbReference type="InterPro" id="IPR032466">
    <property type="entry name" value="Metal_Hydrolase"/>
</dbReference>
<dbReference type="InterPro" id="IPR006680">
    <property type="entry name" value="Amidohydro-rel"/>
</dbReference>
<dbReference type="SUPFAM" id="SSF51556">
    <property type="entry name" value="Metallo-dependent hydrolases"/>
    <property type="match status" value="1"/>
</dbReference>
<keyword evidence="4 5" id="KW-0119">Carbohydrate metabolism</keyword>
<evidence type="ECO:0000256" key="3">
    <source>
        <dbReference type="ARBA" id="ARBA00022801"/>
    </source>
</evidence>
<dbReference type="EMBL" id="DVJK01000023">
    <property type="protein sequence ID" value="HIS66071.1"/>
    <property type="molecule type" value="Genomic_DNA"/>
</dbReference>
<dbReference type="Gene3D" id="3.20.20.140">
    <property type="entry name" value="Metal-dependent hydrolases"/>
    <property type="match status" value="1"/>
</dbReference>
<organism evidence="9 10">
    <name type="scientific">Candidatus Scatomorpha merdipullorum</name>
    <dbReference type="NCBI Taxonomy" id="2840927"/>
    <lineage>
        <taxon>Bacteria</taxon>
        <taxon>Bacillati</taxon>
        <taxon>Bacillota</taxon>
        <taxon>Clostridia</taxon>
        <taxon>Eubacteriales</taxon>
        <taxon>Candidatus Scatomorpha</taxon>
    </lineage>
</organism>
<feature type="binding site" evidence="7">
    <location>
        <position position="194"/>
    </location>
    <ligand>
        <name>Zn(2+)</name>
        <dbReference type="ChEBI" id="CHEBI:29105"/>
    </ligand>
</feature>
<dbReference type="PIRSF" id="PIRSF038994">
    <property type="entry name" value="NagA"/>
    <property type="match status" value="1"/>
</dbReference>
<evidence type="ECO:0000256" key="5">
    <source>
        <dbReference type="PIRNR" id="PIRNR038994"/>
    </source>
</evidence>
<evidence type="ECO:0000256" key="7">
    <source>
        <dbReference type="PIRSR" id="PIRSR038994-3"/>
    </source>
</evidence>
<comment type="similarity">
    <text evidence="1 5">Belongs to the metallo-dependent hydrolases superfamily. NagA family.</text>
</comment>
<gene>
    <name evidence="9" type="primary">nagA</name>
    <name evidence="9" type="ORF">IAC18_00775</name>
</gene>
<reference evidence="9" key="1">
    <citation type="submission" date="2020-10" db="EMBL/GenBank/DDBJ databases">
        <authorList>
            <person name="Gilroy R."/>
        </authorList>
    </citation>
    <scope>NUCLEOTIDE SEQUENCE</scope>
    <source>
        <strain evidence="9">ChiHjej10B9-9673</strain>
    </source>
</reference>
<feature type="binding site" evidence="7">
    <location>
        <position position="129"/>
    </location>
    <ligand>
        <name>Zn(2+)</name>
        <dbReference type="ChEBI" id="CHEBI:29105"/>
    </ligand>
</feature>
<sequence length="385" mass="40949">MERLLLTNARVFTGGEIVRADVLVSGGRVAAIGEGIACPGALCVDLHGNLLAPGFIDVHTHGGFGVDINAATRADYEKLAAFYASQGVTGFLASILTDTPEATERAIDAAVDFIENPAPGAKCLGIHLEGPFLCEKYKGAMPPELLREGDAELFRRYQRRAKGHVRYMTVAPEVPGVPDMIRELRGECVLAIGHSDADYETAIAAIDAGVESCTHTFNVMSLFHQHRPAVMGAVLERDVFCEAICDGRHLHPGTVRMLIKCKGWDRVCAITDAMQAAGLPDGAYKLGINDVTVTDGDAMISGTNIRAGSTLTLAQAVKKISAFTGAGPEKVLRLLTANPARLIGEFHRRGDIAVGKDADFTLLSDELDVLATCSGGEFVYAAGRE</sequence>
<dbReference type="Proteomes" id="UP000824001">
    <property type="component" value="Unassembled WGS sequence"/>
</dbReference>
<keyword evidence="3 5" id="KW-0378">Hydrolase</keyword>
<dbReference type="Pfam" id="PF01979">
    <property type="entry name" value="Amidohydro_1"/>
    <property type="match status" value="1"/>
</dbReference>
<feature type="active site" description="Proton donor/acceptor" evidence="6">
    <location>
        <position position="272"/>
    </location>
</feature>
<evidence type="ECO:0000256" key="2">
    <source>
        <dbReference type="ARBA" id="ARBA00022723"/>
    </source>
</evidence>
<dbReference type="SUPFAM" id="SSF51338">
    <property type="entry name" value="Composite domain of metallo-dependent hydrolases"/>
    <property type="match status" value="1"/>
</dbReference>
<evidence type="ECO:0000313" key="9">
    <source>
        <dbReference type="EMBL" id="HIS66071.1"/>
    </source>
</evidence>
<evidence type="ECO:0000256" key="6">
    <source>
        <dbReference type="PIRSR" id="PIRSR038994-1"/>
    </source>
</evidence>
<evidence type="ECO:0000256" key="1">
    <source>
        <dbReference type="ARBA" id="ARBA00010716"/>
    </source>
</evidence>
<dbReference type="PANTHER" id="PTHR11113:SF14">
    <property type="entry name" value="N-ACETYLGLUCOSAMINE-6-PHOSPHATE DEACETYLASE"/>
    <property type="match status" value="1"/>
</dbReference>
<accession>A0A9D1FCD2</accession>
<evidence type="ECO:0000256" key="4">
    <source>
        <dbReference type="ARBA" id="ARBA00023277"/>
    </source>
</evidence>
<dbReference type="PANTHER" id="PTHR11113">
    <property type="entry name" value="N-ACETYLGLUCOSAMINE-6-PHOSPHATE DEACETYLASE"/>
    <property type="match status" value="1"/>
</dbReference>
<dbReference type="GO" id="GO:0008448">
    <property type="term" value="F:N-acetylglucosamine-6-phosphate deacetylase activity"/>
    <property type="evidence" value="ECO:0007669"/>
    <property type="project" value="UniProtKB-EC"/>
</dbReference>
<dbReference type="NCBIfam" id="TIGR00221">
    <property type="entry name" value="nagA"/>
    <property type="match status" value="1"/>
</dbReference>
<keyword evidence="2 7" id="KW-0479">Metal-binding</keyword>
<dbReference type="InterPro" id="IPR011059">
    <property type="entry name" value="Metal-dep_hydrolase_composite"/>
</dbReference>
<dbReference type="InterPro" id="IPR003764">
    <property type="entry name" value="GlcNAc_6-P_deAcase"/>
</dbReference>
<name>A0A9D1FCD2_9FIRM</name>